<proteinExistence type="predicted"/>
<accession>A0AC34FIZ8</accession>
<evidence type="ECO:0000313" key="1">
    <source>
        <dbReference type="Proteomes" id="UP000887579"/>
    </source>
</evidence>
<protein>
    <submittedName>
        <fullName evidence="2">Major facilitator superfamily (MFS) profile domain-containing protein</fullName>
    </submittedName>
</protein>
<name>A0AC34FIZ8_9BILA</name>
<dbReference type="WBParaSite" id="ES5_v2.g16961.t1">
    <property type="protein sequence ID" value="ES5_v2.g16961.t1"/>
    <property type="gene ID" value="ES5_v2.g16961"/>
</dbReference>
<evidence type="ECO:0000313" key="2">
    <source>
        <dbReference type="WBParaSite" id="ES5_v2.g16961.t1"/>
    </source>
</evidence>
<dbReference type="Proteomes" id="UP000887579">
    <property type="component" value="Unplaced"/>
</dbReference>
<reference evidence="2" key="1">
    <citation type="submission" date="2022-11" db="UniProtKB">
        <authorList>
            <consortium name="WormBaseParasite"/>
        </authorList>
    </citation>
    <scope>IDENTIFICATION</scope>
</reference>
<sequence>MHSRNSIVTTTSTSTAILMLGNYCTISMRTHIGVAMVCMVNASAVYQTANPETPLLPDLTAAAEDAIKTPFERKCKKIELNELKSNDSGYHVSISDSLRFGPKVVGLIAMTGMSITMALSPLMAYTNYYYFFIIRFLYGVLENPMYPALSAMLSSWFPATEKSTAAAIFTSGSQISASFGVLISTTLCSLQFLDGWPLIFYTIAGFYGNLFTMFVSGLLISRFGPKIVGLIAMTGMSITMALTATGGVWVLIWIFFATNNPKNCKFLSDAEKEYLETKNGAHLPMHGSKKNTLSAIPYRKMILSKATIAVVMASFAHKLTQTFMQIFLPSYARDVLVLDLNSVS</sequence>
<organism evidence="1 2">
    <name type="scientific">Panagrolaimus sp. ES5</name>
    <dbReference type="NCBI Taxonomy" id="591445"/>
    <lineage>
        <taxon>Eukaryota</taxon>
        <taxon>Metazoa</taxon>
        <taxon>Ecdysozoa</taxon>
        <taxon>Nematoda</taxon>
        <taxon>Chromadorea</taxon>
        <taxon>Rhabditida</taxon>
        <taxon>Tylenchina</taxon>
        <taxon>Panagrolaimomorpha</taxon>
        <taxon>Panagrolaimoidea</taxon>
        <taxon>Panagrolaimidae</taxon>
        <taxon>Panagrolaimus</taxon>
    </lineage>
</organism>